<keyword evidence="2" id="KW-0862">Zinc</keyword>
<gene>
    <name evidence="7" type="ORF">LTR84_009807</name>
</gene>
<keyword evidence="1" id="KW-0479">Metal-binding</keyword>
<evidence type="ECO:0000256" key="5">
    <source>
        <dbReference type="ARBA" id="ARBA00023242"/>
    </source>
</evidence>
<organism evidence="7 8">
    <name type="scientific">Exophiala bonariae</name>
    <dbReference type="NCBI Taxonomy" id="1690606"/>
    <lineage>
        <taxon>Eukaryota</taxon>
        <taxon>Fungi</taxon>
        <taxon>Dikarya</taxon>
        <taxon>Ascomycota</taxon>
        <taxon>Pezizomycotina</taxon>
        <taxon>Eurotiomycetes</taxon>
        <taxon>Chaetothyriomycetidae</taxon>
        <taxon>Chaetothyriales</taxon>
        <taxon>Herpotrichiellaceae</taxon>
        <taxon>Exophiala</taxon>
    </lineage>
</organism>
<accession>A0AAV9NJ94</accession>
<keyword evidence="3" id="KW-0805">Transcription regulation</keyword>
<dbReference type="AlphaFoldDB" id="A0AAV9NJ94"/>
<evidence type="ECO:0000313" key="8">
    <source>
        <dbReference type="Proteomes" id="UP001358417"/>
    </source>
</evidence>
<keyword evidence="4" id="KW-0804">Transcription</keyword>
<dbReference type="Gene3D" id="3.40.50.720">
    <property type="entry name" value="NAD(P)-binding Rossmann-like Domain"/>
    <property type="match status" value="1"/>
</dbReference>
<keyword evidence="8" id="KW-1185">Reference proteome</keyword>
<name>A0AAV9NJ94_9EURO</name>
<feature type="domain" description="Xylanolytic transcriptional activator regulatory" evidence="6">
    <location>
        <begin position="260"/>
        <end position="443"/>
    </location>
</feature>
<dbReference type="CDD" id="cd12148">
    <property type="entry name" value="fungal_TF_MHR"/>
    <property type="match status" value="1"/>
</dbReference>
<dbReference type="Pfam" id="PF00106">
    <property type="entry name" value="adh_short"/>
    <property type="match status" value="1"/>
</dbReference>
<dbReference type="PRINTS" id="PR00081">
    <property type="entry name" value="GDHRDH"/>
</dbReference>
<evidence type="ECO:0000256" key="3">
    <source>
        <dbReference type="ARBA" id="ARBA00023015"/>
    </source>
</evidence>
<dbReference type="Pfam" id="PF04082">
    <property type="entry name" value="Fungal_trans"/>
    <property type="match status" value="1"/>
</dbReference>
<sequence>MESSISHSSNQKLMSNPELPLAHDENAQGHPQFETFSGFEQEPVFPAPTFEQDVMASFEGLRDVETSHSSGHTAVSITGLEDLLNDASLPRDVLDFGVDLTFDTPSIFHTEFLLPTDQQLLQPEFELVEDEPHGNQGGFVTPGLRGKLDIIASVQAFKESLWLWTPEISDHNALEQRNLSLPWDSTSSGSDFFSEFPLLQQGISSVTRGKILAMVLRTCEATVQPHVISHFPSSELLTNLIQNFLSFHLQQEIMWIHPASIELNKEPPLFLISMVATGAAISPIQEIRKLGFAMQEVLREALPSEFEHDNRLTRDLRTLQSFALSLDIGLWSGNRRKMEIAESFAMPLITMARRAGHYRLPRTIELPPQVEDNGELLESKWRNWVRQESFKRIALYLFYRDTRSSISLLSQPLISYAEVSTSLPCHKALWLAKSSGEWREAYSTQNREGRYPLPSVRSCIDDITPLFERQSMVDVDMSLLIIIAAVWPLIWQFREMKSVLRSRTSSDSRHSLSTMNARRHEVEQMLRHIRLISTEWHGKFQPTAGLLQEQCLMHLHASLEDVQLLAGREGEEEARRVFPTLTAWVDSTDARQALFHAGQVIRASREYHRSMLRDAAAVAVYHASLVFWAYAVLSRSHGAEGAQNSASSATNSKAVFYVRLDDENGPEVQRFVMFGKGIPCIGREVVEQGNEGFREVPIKDVGEVMNTITKLLHAQHEGGENSCPPLLANLSKLMQSLGKAAGTMSAKVALVTASSAGLGAATAKALAAAGFNVVINYKSSKAKADAVVSDIQQKQSLADGRPQSLAIQADMSKRTDISHLVEAVINTFGRLDCVVSNQGWTKMRQFNDLDDNVEESDWDLCYNMNVKSHLYLFHAVRPHLAKVNGSFTTIASLAGVIPSGSSIVRSFSNFDQDFCVHD</sequence>
<reference evidence="7 8" key="1">
    <citation type="submission" date="2023-08" db="EMBL/GenBank/DDBJ databases">
        <title>Black Yeasts Isolated from many extreme environments.</title>
        <authorList>
            <person name="Coleine C."/>
            <person name="Stajich J.E."/>
            <person name="Selbmann L."/>
        </authorList>
    </citation>
    <scope>NUCLEOTIDE SEQUENCE [LARGE SCALE GENOMIC DNA]</scope>
    <source>
        <strain evidence="7 8">CCFEE 5792</strain>
    </source>
</reference>
<dbReference type="RefSeq" id="XP_064709745.1">
    <property type="nucleotide sequence ID" value="XM_064853346.1"/>
</dbReference>
<dbReference type="GO" id="GO:0003677">
    <property type="term" value="F:DNA binding"/>
    <property type="evidence" value="ECO:0007669"/>
    <property type="project" value="InterPro"/>
</dbReference>
<dbReference type="GeneID" id="89977965"/>
<evidence type="ECO:0000256" key="2">
    <source>
        <dbReference type="ARBA" id="ARBA00022833"/>
    </source>
</evidence>
<evidence type="ECO:0000256" key="1">
    <source>
        <dbReference type="ARBA" id="ARBA00022723"/>
    </source>
</evidence>
<dbReference type="PANTHER" id="PTHR47660">
    <property type="entry name" value="TRANSCRIPTION FACTOR WITH C2H2 AND ZN(2)-CYS(6) DNA BINDING DOMAIN (EUROFUNG)-RELATED-RELATED"/>
    <property type="match status" value="1"/>
</dbReference>
<proteinExistence type="predicted"/>
<dbReference type="GO" id="GO:0008270">
    <property type="term" value="F:zinc ion binding"/>
    <property type="evidence" value="ECO:0007669"/>
    <property type="project" value="InterPro"/>
</dbReference>
<protein>
    <recommendedName>
        <fullName evidence="6">Xylanolytic transcriptional activator regulatory domain-containing protein</fullName>
    </recommendedName>
</protein>
<comment type="caution">
    <text evidence="7">The sequence shown here is derived from an EMBL/GenBank/DDBJ whole genome shotgun (WGS) entry which is preliminary data.</text>
</comment>
<dbReference type="InterPro" id="IPR002347">
    <property type="entry name" value="SDR_fam"/>
</dbReference>
<dbReference type="SUPFAM" id="SSF51735">
    <property type="entry name" value="NAD(P)-binding Rossmann-fold domains"/>
    <property type="match status" value="1"/>
</dbReference>
<dbReference type="Proteomes" id="UP001358417">
    <property type="component" value="Unassembled WGS sequence"/>
</dbReference>
<evidence type="ECO:0000313" key="7">
    <source>
        <dbReference type="EMBL" id="KAK5059924.1"/>
    </source>
</evidence>
<dbReference type="PANTHER" id="PTHR47660:SF2">
    <property type="entry name" value="TRANSCRIPTION FACTOR WITH C2H2 AND ZN(2)-CYS(6) DNA BINDING DOMAIN (EUROFUNG)"/>
    <property type="match status" value="1"/>
</dbReference>
<evidence type="ECO:0000259" key="6">
    <source>
        <dbReference type="Pfam" id="PF04082"/>
    </source>
</evidence>
<dbReference type="GO" id="GO:0006351">
    <property type="term" value="P:DNA-templated transcription"/>
    <property type="evidence" value="ECO:0007669"/>
    <property type="project" value="InterPro"/>
</dbReference>
<dbReference type="InterPro" id="IPR036291">
    <property type="entry name" value="NAD(P)-bd_dom_sf"/>
</dbReference>
<dbReference type="InterPro" id="IPR007219">
    <property type="entry name" value="XnlR_reg_dom"/>
</dbReference>
<dbReference type="EMBL" id="JAVRRD010000004">
    <property type="protein sequence ID" value="KAK5059924.1"/>
    <property type="molecule type" value="Genomic_DNA"/>
</dbReference>
<keyword evidence="5" id="KW-0539">Nucleus</keyword>
<evidence type="ECO:0000256" key="4">
    <source>
        <dbReference type="ARBA" id="ARBA00023163"/>
    </source>
</evidence>